<reference evidence="2" key="1">
    <citation type="submission" date="2023-10" db="EMBL/GenBank/DDBJ databases">
        <title>Genome assemblies of two species of porcelain crab, Petrolisthes cinctipes and Petrolisthes manimaculis (Anomura: Porcellanidae).</title>
        <authorList>
            <person name="Angst P."/>
        </authorList>
    </citation>
    <scope>NUCLEOTIDE SEQUENCE</scope>
    <source>
        <strain evidence="2">PB745_01</strain>
        <tissue evidence="2">Gill</tissue>
    </source>
</reference>
<name>A0AAE1KDE0_PETCI</name>
<gene>
    <name evidence="2" type="ORF">Pcinc_025188</name>
</gene>
<sequence>MDNKRKPKSTRWARRLARFSTAGEGVQRRNIKRTSSSPVSFPGYYLQDGHAPAFPSTVTLKWEERQPYVVDERTNGLDNTSQNDKEQCESDYETRPNIQTTQQEKMRTDGNGTEVWQQQQQQQQLQQQQQAEDTNGSGSSSGESKEITYLTETERSGTSTPNVGEKEESYQTEKKENEEEEEEEEERSQTDTCGGGVENEEGTQQQQDIQQEDIQQEVQVQGGVVGTEGDDSGRNDQGHTDDTTARRQRTNTNHRAAIPEYVCLFIFGSHFKSLCVCV</sequence>
<feature type="compositionally biased region" description="Basic and acidic residues" evidence="1">
    <location>
        <begin position="83"/>
        <end position="94"/>
    </location>
</feature>
<proteinExistence type="predicted"/>
<dbReference type="AlphaFoldDB" id="A0AAE1KDE0"/>
<feature type="region of interest" description="Disordered" evidence="1">
    <location>
        <begin position="71"/>
        <end position="252"/>
    </location>
</feature>
<feature type="compositionally biased region" description="Basic and acidic residues" evidence="1">
    <location>
        <begin position="164"/>
        <end position="177"/>
    </location>
</feature>
<feature type="compositionally biased region" description="Low complexity" evidence="1">
    <location>
        <begin position="117"/>
        <end position="142"/>
    </location>
</feature>
<protein>
    <submittedName>
        <fullName evidence="2">Uncharacterized protein</fullName>
    </submittedName>
</protein>
<evidence type="ECO:0000313" key="3">
    <source>
        <dbReference type="Proteomes" id="UP001286313"/>
    </source>
</evidence>
<dbReference type="EMBL" id="JAWQEG010002824">
    <property type="protein sequence ID" value="KAK3869513.1"/>
    <property type="molecule type" value="Genomic_DNA"/>
</dbReference>
<dbReference type="Proteomes" id="UP001286313">
    <property type="component" value="Unassembled WGS sequence"/>
</dbReference>
<evidence type="ECO:0000313" key="2">
    <source>
        <dbReference type="EMBL" id="KAK3869513.1"/>
    </source>
</evidence>
<comment type="caution">
    <text evidence="2">The sequence shown here is derived from an EMBL/GenBank/DDBJ whole genome shotgun (WGS) entry which is preliminary data.</text>
</comment>
<organism evidence="2 3">
    <name type="scientific">Petrolisthes cinctipes</name>
    <name type="common">Flat porcelain crab</name>
    <dbReference type="NCBI Taxonomy" id="88211"/>
    <lineage>
        <taxon>Eukaryota</taxon>
        <taxon>Metazoa</taxon>
        <taxon>Ecdysozoa</taxon>
        <taxon>Arthropoda</taxon>
        <taxon>Crustacea</taxon>
        <taxon>Multicrustacea</taxon>
        <taxon>Malacostraca</taxon>
        <taxon>Eumalacostraca</taxon>
        <taxon>Eucarida</taxon>
        <taxon>Decapoda</taxon>
        <taxon>Pleocyemata</taxon>
        <taxon>Anomura</taxon>
        <taxon>Galatheoidea</taxon>
        <taxon>Porcellanidae</taxon>
        <taxon>Petrolisthes</taxon>
    </lineage>
</organism>
<feature type="compositionally biased region" description="Basic and acidic residues" evidence="1">
    <location>
        <begin position="231"/>
        <end position="245"/>
    </location>
</feature>
<keyword evidence="3" id="KW-1185">Reference proteome</keyword>
<evidence type="ECO:0000256" key="1">
    <source>
        <dbReference type="SAM" id="MobiDB-lite"/>
    </source>
</evidence>
<accession>A0AAE1KDE0</accession>